<proteinExistence type="predicted"/>
<accession>A0ABP8TZ07</accession>
<dbReference type="InterPro" id="IPR036390">
    <property type="entry name" value="WH_DNA-bd_sf"/>
</dbReference>
<evidence type="ECO:0000259" key="4">
    <source>
        <dbReference type="SMART" id="SM00418"/>
    </source>
</evidence>
<dbReference type="Proteomes" id="UP001501442">
    <property type="component" value="Unassembled WGS sequence"/>
</dbReference>
<dbReference type="InterPro" id="IPR001845">
    <property type="entry name" value="HTH_ArsR_DNA-bd_dom"/>
</dbReference>
<comment type="caution">
    <text evidence="5">The sequence shown here is derived from an EMBL/GenBank/DDBJ whole genome shotgun (WGS) entry which is preliminary data.</text>
</comment>
<reference evidence="6" key="1">
    <citation type="journal article" date="2019" name="Int. J. Syst. Evol. Microbiol.">
        <title>The Global Catalogue of Microorganisms (GCM) 10K type strain sequencing project: providing services to taxonomists for standard genome sequencing and annotation.</title>
        <authorList>
            <consortium name="The Broad Institute Genomics Platform"/>
            <consortium name="The Broad Institute Genome Sequencing Center for Infectious Disease"/>
            <person name="Wu L."/>
            <person name="Ma J."/>
        </authorList>
    </citation>
    <scope>NUCLEOTIDE SEQUENCE [LARGE SCALE GENOMIC DNA]</scope>
    <source>
        <strain evidence="6">JCM 17939</strain>
    </source>
</reference>
<dbReference type="PANTHER" id="PTHR43132:SF8">
    <property type="entry name" value="HTH-TYPE TRANSCRIPTIONAL REGULATOR KMTR"/>
    <property type="match status" value="1"/>
</dbReference>
<evidence type="ECO:0000256" key="1">
    <source>
        <dbReference type="ARBA" id="ARBA00023015"/>
    </source>
</evidence>
<evidence type="ECO:0000313" key="5">
    <source>
        <dbReference type="EMBL" id="GAA4619959.1"/>
    </source>
</evidence>
<dbReference type="PANTHER" id="PTHR43132">
    <property type="entry name" value="ARSENICAL RESISTANCE OPERON REPRESSOR ARSR-RELATED"/>
    <property type="match status" value="1"/>
</dbReference>
<dbReference type="SUPFAM" id="SSF46785">
    <property type="entry name" value="Winged helix' DNA-binding domain"/>
    <property type="match status" value="1"/>
</dbReference>
<evidence type="ECO:0000256" key="2">
    <source>
        <dbReference type="ARBA" id="ARBA00023125"/>
    </source>
</evidence>
<evidence type="ECO:0000313" key="6">
    <source>
        <dbReference type="Proteomes" id="UP001501442"/>
    </source>
</evidence>
<dbReference type="InterPro" id="IPR011991">
    <property type="entry name" value="ArsR-like_HTH"/>
</dbReference>
<gene>
    <name evidence="5" type="ORF">GCM10023196_002070</name>
</gene>
<name>A0ABP8TZ07_9ACTN</name>
<dbReference type="InterPro" id="IPR036388">
    <property type="entry name" value="WH-like_DNA-bd_sf"/>
</dbReference>
<evidence type="ECO:0000256" key="3">
    <source>
        <dbReference type="ARBA" id="ARBA00023163"/>
    </source>
</evidence>
<keyword evidence="6" id="KW-1185">Reference proteome</keyword>
<keyword evidence="2" id="KW-0238">DNA-binding</keyword>
<dbReference type="CDD" id="cd00090">
    <property type="entry name" value="HTH_ARSR"/>
    <property type="match status" value="1"/>
</dbReference>
<keyword evidence="3" id="KW-0804">Transcription</keyword>
<feature type="domain" description="HTH arsR-type" evidence="4">
    <location>
        <begin position="235"/>
        <end position="311"/>
    </location>
</feature>
<sequence>MLRLRLTADDLLRVRFATGPAPLLELGMALATLQRDDAVFARWARRTRLPRTALPLLELIPPSAAGPLFVDPVSEGFEDGLDMVLSTPHDRARAELVRTCSPTSLPRRLADRDREAWGALEHALRDAYGVVVGRDEARIRASFDADLAWRRVVTAEQGVGAALAGLYPGSRWDGTDLVVDVPEDSEHAPRGRGLTLMPSVFWTGRPMIGTHTDGSMLLVYPALTPVPLVDTEPPDALAALLGRTRAAVLSILVEHRTTSELALKLGISVASASTHAKTLRGAGLVATRREGKAVRHVATPLGLRLLRQGLTF</sequence>
<dbReference type="SMART" id="SM00418">
    <property type="entry name" value="HTH_ARSR"/>
    <property type="match status" value="1"/>
</dbReference>
<dbReference type="EMBL" id="BAABHK010000001">
    <property type="protein sequence ID" value="GAA4619959.1"/>
    <property type="molecule type" value="Genomic_DNA"/>
</dbReference>
<dbReference type="InterPro" id="IPR051011">
    <property type="entry name" value="Metal_resp_trans_reg"/>
</dbReference>
<dbReference type="RefSeq" id="WP_345428364.1">
    <property type="nucleotide sequence ID" value="NZ_BAABHK010000001.1"/>
</dbReference>
<protein>
    <submittedName>
        <fullName evidence="5">Winged helix-turn-helix domain-containing protein</fullName>
    </submittedName>
</protein>
<keyword evidence="1" id="KW-0805">Transcription regulation</keyword>
<dbReference type="Gene3D" id="1.10.10.10">
    <property type="entry name" value="Winged helix-like DNA-binding domain superfamily/Winged helix DNA-binding domain"/>
    <property type="match status" value="1"/>
</dbReference>
<organism evidence="5 6">
    <name type="scientific">Actinoallomurus vinaceus</name>
    <dbReference type="NCBI Taxonomy" id="1080074"/>
    <lineage>
        <taxon>Bacteria</taxon>
        <taxon>Bacillati</taxon>
        <taxon>Actinomycetota</taxon>
        <taxon>Actinomycetes</taxon>
        <taxon>Streptosporangiales</taxon>
        <taxon>Thermomonosporaceae</taxon>
        <taxon>Actinoallomurus</taxon>
    </lineage>
</organism>